<evidence type="ECO:0000256" key="3">
    <source>
        <dbReference type="ARBA" id="ARBA00023125"/>
    </source>
</evidence>
<protein>
    <submittedName>
        <fullName evidence="5">Type I restriction enzyme, S subunit</fullName>
    </submittedName>
</protein>
<dbReference type="SUPFAM" id="SSF116734">
    <property type="entry name" value="DNA methylase specificity domain"/>
    <property type="match status" value="2"/>
</dbReference>
<name>A0A239FWW9_9BACT</name>
<gene>
    <name evidence="5" type="ORF">SAMN06296052_109145</name>
</gene>
<evidence type="ECO:0000313" key="6">
    <source>
        <dbReference type="Proteomes" id="UP000198432"/>
    </source>
</evidence>
<keyword evidence="2" id="KW-0680">Restriction system</keyword>
<organism evidence="5 6">
    <name type="scientific">Pontibacter ummariensis</name>
    <dbReference type="NCBI Taxonomy" id="1610492"/>
    <lineage>
        <taxon>Bacteria</taxon>
        <taxon>Pseudomonadati</taxon>
        <taxon>Bacteroidota</taxon>
        <taxon>Cytophagia</taxon>
        <taxon>Cytophagales</taxon>
        <taxon>Hymenobacteraceae</taxon>
        <taxon>Pontibacter</taxon>
    </lineage>
</organism>
<proteinExistence type="inferred from homology"/>
<feature type="domain" description="Type I restriction modification DNA specificity" evidence="4">
    <location>
        <begin position="22"/>
        <end position="177"/>
    </location>
</feature>
<dbReference type="PANTHER" id="PTHR30408">
    <property type="entry name" value="TYPE-1 RESTRICTION ENZYME ECOKI SPECIFICITY PROTEIN"/>
    <property type="match status" value="1"/>
</dbReference>
<dbReference type="GO" id="GO:0003677">
    <property type="term" value="F:DNA binding"/>
    <property type="evidence" value="ECO:0007669"/>
    <property type="project" value="UniProtKB-KW"/>
</dbReference>
<dbReference type="Gene3D" id="1.10.287.1120">
    <property type="entry name" value="Bipartite methylase S protein"/>
    <property type="match status" value="1"/>
</dbReference>
<sequence length="387" mass="43556">MMVLNDVADFIVDCEHKTAPTQVEGIPSIRTPNIGKGRLILDGVNRVSEETYELWTKRAKPQGGDIIIAREAPVGNVAIIPDDLQVCLGQRTVLVRPNKKIVDPDYLCYLLLGNELQGQILVKTNGATVAHLNMKDIRELKLPSLPSIPVQKKIASIITAYDDLVENNKQRIALLEQIAEDIYNEWFVRLRFPGYENLPVVDGIPEGWKRTKIGDIVTLNYGKALKEDDRVEGDFPVYGSSGVVGSNETSLIEGPVIIVGRKGNVGSIHWSDKNCWPIDTVYFIDKEQTSLFLYFNLQYQPFINSDAAVPGLNRSQAYSLDIVMPESTVLEQFDKIVKPMHQQIINLQLYNKNLSQTRDLLLPRLISGKLSDEYLMKQKEQQLQLAI</sequence>
<dbReference type="GO" id="GO:0009307">
    <property type="term" value="P:DNA restriction-modification system"/>
    <property type="evidence" value="ECO:0007669"/>
    <property type="project" value="UniProtKB-KW"/>
</dbReference>
<feature type="domain" description="Type I restriction modification DNA specificity" evidence="4">
    <location>
        <begin position="205"/>
        <end position="300"/>
    </location>
</feature>
<reference evidence="6" key="1">
    <citation type="submission" date="2017-06" db="EMBL/GenBank/DDBJ databases">
        <authorList>
            <person name="Varghese N."/>
            <person name="Submissions S."/>
        </authorList>
    </citation>
    <scope>NUCLEOTIDE SEQUENCE [LARGE SCALE GENOMIC DNA]</scope>
    <source>
        <strain evidence="6">NKM1</strain>
    </source>
</reference>
<dbReference type="Pfam" id="PF01420">
    <property type="entry name" value="Methylase_S"/>
    <property type="match status" value="2"/>
</dbReference>
<dbReference type="InterPro" id="IPR000055">
    <property type="entry name" value="Restrct_endonuc_typeI_TRD"/>
</dbReference>
<dbReference type="EMBL" id="FZOQ01000009">
    <property type="protein sequence ID" value="SNS60998.1"/>
    <property type="molecule type" value="Genomic_DNA"/>
</dbReference>
<dbReference type="OrthoDB" id="825893at2"/>
<dbReference type="Proteomes" id="UP000198432">
    <property type="component" value="Unassembled WGS sequence"/>
</dbReference>
<dbReference type="Gene3D" id="3.90.220.20">
    <property type="entry name" value="DNA methylase specificity domains"/>
    <property type="match status" value="2"/>
</dbReference>
<comment type="similarity">
    <text evidence="1">Belongs to the type-I restriction system S methylase family.</text>
</comment>
<dbReference type="RefSeq" id="WP_089319392.1">
    <property type="nucleotide sequence ID" value="NZ_FZOQ01000009.1"/>
</dbReference>
<dbReference type="CDD" id="cd17246">
    <property type="entry name" value="RMtype1_S_SonII-TRD2-CR2_like"/>
    <property type="match status" value="1"/>
</dbReference>
<evidence type="ECO:0000313" key="5">
    <source>
        <dbReference type="EMBL" id="SNS60998.1"/>
    </source>
</evidence>
<dbReference type="AlphaFoldDB" id="A0A239FWW9"/>
<evidence type="ECO:0000256" key="2">
    <source>
        <dbReference type="ARBA" id="ARBA00022747"/>
    </source>
</evidence>
<dbReference type="InterPro" id="IPR044946">
    <property type="entry name" value="Restrct_endonuc_typeI_TRD_sf"/>
</dbReference>
<evidence type="ECO:0000259" key="4">
    <source>
        <dbReference type="Pfam" id="PF01420"/>
    </source>
</evidence>
<dbReference type="CDD" id="cd17267">
    <property type="entry name" value="RMtype1_S_EcoAO83I-TRD1-CR1_like"/>
    <property type="match status" value="1"/>
</dbReference>
<keyword evidence="3" id="KW-0238">DNA-binding</keyword>
<evidence type="ECO:0000256" key="1">
    <source>
        <dbReference type="ARBA" id="ARBA00010923"/>
    </source>
</evidence>
<keyword evidence="6" id="KW-1185">Reference proteome</keyword>
<accession>A0A239FWW9</accession>
<dbReference type="InterPro" id="IPR052021">
    <property type="entry name" value="Type-I_RS_S_subunit"/>
</dbReference>
<dbReference type="PANTHER" id="PTHR30408:SF13">
    <property type="entry name" value="TYPE I RESTRICTION ENZYME HINDI SPECIFICITY SUBUNIT"/>
    <property type="match status" value="1"/>
</dbReference>